<name>A0ABW0SRS6_9GAMM</name>
<keyword evidence="1" id="KW-0812">Transmembrane</keyword>
<protein>
    <submittedName>
        <fullName evidence="2">Uncharacterized protein</fullName>
    </submittedName>
</protein>
<keyword evidence="3" id="KW-1185">Reference proteome</keyword>
<dbReference type="Proteomes" id="UP001596036">
    <property type="component" value="Unassembled WGS sequence"/>
</dbReference>
<evidence type="ECO:0000313" key="2">
    <source>
        <dbReference type="EMBL" id="MFC5571551.1"/>
    </source>
</evidence>
<feature type="transmembrane region" description="Helical" evidence="1">
    <location>
        <begin position="87"/>
        <end position="112"/>
    </location>
</feature>
<keyword evidence="1" id="KW-0472">Membrane</keyword>
<reference evidence="3" key="1">
    <citation type="journal article" date="2019" name="Int. J. Syst. Evol. Microbiol.">
        <title>The Global Catalogue of Microorganisms (GCM) 10K type strain sequencing project: providing services to taxonomists for standard genome sequencing and annotation.</title>
        <authorList>
            <consortium name="The Broad Institute Genomics Platform"/>
            <consortium name="The Broad Institute Genome Sequencing Center for Infectious Disease"/>
            <person name="Wu L."/>
            <person name="Ma J."/>
        </authorList>
    </citation>
    <scope>NUCLEOTIDE SEQUENCE [LARGE SCALE GENOMIC DNA]</scope>
    <source>
        <strain evidence="3">KACC 11407</strain>
    </source>
</reference>
<evidence type="ECO:0000313" key="3">
    <source>
        <dbReference type="Proteomes" id="UP001596036"/>
    </source>
</evidence>
<keyword evidence="1" id="KW-1133">Transmembrane helix</keyword>
<accession>A0ABW0SRS6</accession>
<dbReference type="EMBL" id="JBHSNM010000010">
    <property type="protein sequence ID" value="MFC5571551.1"/>
    <property type="molecule type" value="Genomic_DNA"/>
</dbReference>
<feature type="transmembrane region" description="Helical" evidence="1">
    <location>
        <begin position="62"/>
        <end position="81"/>
    </location>
</feature>
<dbReference type="RefSeq" id="WP_386756203.1">
    <property type="nucleotide sequence ID" value="NZ_JBHSNM010000010.1"/>
</dbReference>
<sequence length="180" mass="20047">MNDRDTERLNKFIRGVQSTLANHEKRIGECQQQVQYASRQAASQTGQSTVDKTVEELKRDTAHYTQVVMLAGYAGFFTLWTQTRDEMSLWLFASTGALISTSLFVFVVFELYKAWALGRLFSRKPPFHANDVNNAIASANKYWQPAFLVSSITGLVSGISLLAWFVYKSVVAAGHIVGAA</sequence>
<organism evidence="2 3">
    <name type="scientific">Lysobacter yangpyeongensis</name>
    <dbReference type="NCBI Taxonomy" id="346182"/>
    <lineage>
        <taxon>Bacteria</taxon>
        <taxon>Pseudomonadati</taxon>
        <taxon>Pseudomonadota</taxon>
        <taxon>Gammaproteobacteria</taxon>
        <taxon>Lysobacterales</taxon>
        <taxon>Lysobacteraceae</taxon>
        <taxon>Lysobacter</taxon>
    </lineage>
</organism>
<comment type="caution">
    <text evidence="2">The sequence shown here is derived from an EMBL/GenBank/DDBJ whole genome shotgun (WGS) entry which is preliminary data.</text>
</comment>
<proteinExistence type="predicted"/>
<evidence type="ECO:0000256" key="1">
    <source>
        <dbReference type="SAM" id="Phobius"/>
    </source>
</evidence>
<feature type="transmembrane region" description="Helical" evidence="1">
    <location>
        <begin position="146"/>
        <end position="167"/>
    </location>
</feature>
<gene>
    <name evidence="2" type="ORF">ACFPN1_15940</name>
</gene>